<dbReference type="Proteomes" id="UP000605013">
    <property type="component" value="Unassembled WGS sequence"/>
</dbReference>
<keyword evidence="1" id="KW-1133">Transmembrane helix</keyword>
<protein>
    <submittedName>
        <fullName evidence="2">Ribosomal protein L7/L12</fullName>
    </submittedName>
</protein>
<keyword evidence="2" id="KW-0687">Ribonucleoprotein</keyword>
<evidence type="ECO:0000256" key="1">
    <source>
        <dbReference type="SAM" id="Phobius"/>
    </source>
</evidence>
<evidence type="ECO:0000313" key="3">
    <source>
        <dbReference type="Proteomes" id="UP000605013"/>
    </source>
</evidence>
<evidence type="ECO:0000313" key="2">
    <source>
        <dbReference type="EMBL" id="MBL7559666.1"/>
    </source>
</evidence>
<dbReference type="GO" id="GO:0005840">
    <property type="term" value="C:ribosome"/>
    <property type="evidence" value="ECO:0007669"/>
    <property type="project" value="UniProtKB-KW"/>
</dbReference>
<keyword evidence="3" id="KW-1185">Reference proteome</keyword>
<dbReference type="EMBL" id="JAEMEF010000005">
    <property type="protein sequence ID" value="MBL7559666.1"/>
    <property type="molecule type" value="Genomic_DNA"/>
</dbReference>
<keyword evidence="1" id="KW-0812">Transmembrane</keyword>
<comment type="caution">
    <text evidence="2">The sequence shown here is derived from an EMBL/GenBank/DDBJ whole genome shotgun (WGS) entry which is preliminary data.</text>
</comment>
<dbReference type="RefSeq" id="WP_036598471.1">
    <property type="nucleotide sequence ID" value="NZ_JAEMEF010000005.1"/>
</dbReference>
<proteinExistence type="predicted"/>
<reference evidence="2 3" key="1">
    <citation type="submission" date="2020-12" db="EMBL/GenBank/DDBJ databases">
        <title>Olleya sediminilitoris sp. nov., isolated from a tidal flat.</title>
        <authorList>
            <person name="Park S."/>
            <person name="Yoon J.-H."/>
        </authorList>
    </citation>
    <scope>NUCLEOTIDE SEQUENCE [LARGE SCALE GENOMIC DNA]</scope>
    <source>
        <strain evidence="2 3">YSTF-M6</strain>
    </source>
</reference>
<dbReference type="InterPro" id="IPR014719">
    <property type="entry name" value="Ribosomal_bL12_C/ClpS-like"/>
</dbReference>
<sequence length="116" mass="13174">MSTIIINNTLINKTKLLLLIAKGKKLQAIKSVRDQLNIGLKESKDIVDRLTNNPDYFDGKPNFISTDLSSPLIPEDFSQFQKKGNHIIDDPSKTKNYVILILLISLITMMVLYIQK</sequence>
<keyword evidence="2" id="KW-0689">Ribosomal protein</keyword>
<dbReference type="SUPFAM" id="SSF54736">
    <property type="entry name" value="ClpS-like"/>
    <property type="match status" value="1"/>
</dbReference>
<keyword evidence="1" id="KW-0472">Membrane</keyword>
<dbReference type="Gene3D" id="3.30.1390.10">
    <property type="match status" value="1"/>
</dbReference>
<accession>A0ABS1WKM2</accession>
<organism evidence="2 3">
    <name type="scientific">Olleya sediminilitoris</name>
    <dbReference type="NCBI Taxonomy" id="2795739"/>
    <lineage>
        <taxon>Bacteria</taxon>
        <taxon>Pseudomonadati</taxon>
        <taxon>Bacteroidota</taxon>
        <taxon>Flavobacteriia</taxon>
        <taxon>Flavobacteriales</taxon>
        <taxon>Flavobacteriaceae</taxon>
    </lineage>
</organism>
<feature type="transmembrane region" description="Helical" evidence="1">
    <location>
        <begin position="97"/>
        <end position="114"/>
    </location>
</feature>
<name>A0ABS1WKM2_9FLAO</name>
<gene>
    <name evidence="2" type="ORF">JAO71_07605</name>
</gene>